<dbReference type="Pfam" id="PF15612">
    <property type="entry name" value="WHIM1"/>
    <property type="match status" value="1"/>
</dbReference>
<organism evidence="4 5">
    <name type="scientific">Lottia gigantea</name>
    <name type="common">Giant owl limpet</name>
    <dbReference type="NCBI Taxonomy" id="225164"/>
    <lineage>
        <taxon>Eukaryota</taxon>
        <taxon>Metazoa</taxon>
        <taxon>Spiralia</taxon>
        <taxon>Lophotrochozoa</taxon>
        <taxon>Mollusca</taxon>
        <taxon>Gastropoda</taxon>
        <taxon>Patellogastropoda</taxon>
        <taxon>Lottioidea</taxon>
        <taxon>Lottiidae</taxon>
        <taxon>Lottia</taxon>
    </lineage>
</organism>
<dbReference type="AlphaFoldDB" id="V4AWQ7"/>
<dbReference type="GeneID" id="20246124"/>
<evidence type="ECO:0000256" key="1">
    <source>
        <dbReference type="ARBA" id="ARBA00004123"/>
    </source>
</evidence>
<dbReference type="PANTHER" id="PTHR47092:SF1">
    <property type="entry name" value="CHROMATIN REMODELING REGULATOR CECR2"/>
    <property type="match status" value="1"/>
</dbReference>
<dbReference type="Proteomes" id="UP000030746">
    <property type="component" value="Unassembled WGS sequence"/>
</dbReference>
<evidence type="ECO:0000313" key="5">
    <source>
        <dbReference type="Proteomes" id="UP000030746"/>
    </source>
</evidence>
<dbReference type="PANTHER" id="PTHR47092">
    <property type="entry name" value="CAT EYE SYNDROME CRITICAL REGION PROTEIN 2"/>
    <property type="match status" value="1"/>
</dbReference>
<dbReference type="InterPro" id="IPR029614">
    <property type="entry name" value="CECR2"/>
</dbReference>
<keyword evidence="2" id="KW-0539">Nucleus</keyword>
<dbReference type="KEGG" id="lgi:LOTGIDRAFT_209165"/>
<reference evidence="4 5" key="1">
    <citation type="journal article" date="2013" name="Nature">
        <title>Insights into bilaterian evolution from three spiralian genomes.</title>
        <authorList>
            <person name="Simakov O."/>
            <person name="Marletaz F."/>
            <person name="Cho S.J."/>
            <person name="Edsinger-Gonzales E."/>
            <person name="Havlak P."/>
            <person name="Hellsten U."/>
            <person name="Kuo D.H."/>
            <person name="Larsson T."/>
            <person name="Lv J."/>
            <person name="Arendt D."/>
            <person name="Savage R."/>
            <person name="Osoegawa K."/>
            <person name="de Jong P."/>
            <person name="Grimwood J."/>
            <person name="Chapman J.A."/>
            <person name="Shapiro H."/>
            <person name="Aerts A."/>
            <person name="Otillar R.P."/>
            <person name="Terry A.Y."/>
            <person name="Boore J.L."/>
            <person name="Grigoriev I.V."/>
            <person name="Lindberg D.R."/>
            <person name="Seaver E.C."/>
            <person name="Weisblat D.A."/>
            <person name="Putnam N.H."/>
            <person name="Rokhsar D.S."/>
        </authorList>
    </citation>
    <scope>NUCLEOTIDE SEQUENCE [LARGE SCALE GENOMIC DNA]</scope>
</reference>
<gene>
    <name evidence="4" type="ORF">LOTGIDRAFT_209165</name>
</gene>
<feature type="domain" description="WHIM1" evidence="3">
    <location>
        <begin position="98"/>
        <end position="128"/>
    </location>
</feature>
<name>V4AWQ7_LOTGI</name>
<protein>
    <recommendedName>
        <fullName evidence="3">WHIM1 domain-containing protein</fullName>
    </recommendedName>
</protein>
<dbReference type="OMA" id="CATENDW"/>
<sequence>MDPLAELRSWWKVPCIAHFCSLFRGVLFEQSDLDIEDLEEALLQAVSPGDSPVILDLLCSLLEGIYGREKLTVVDYDKYLKDIFRYQHAMGNIKRNPLVDKTYFELSLRQKVDVLHDLCDFRLESEDVMEVLKGHDGDNMRVEPLGHDVNGITYWYFYGTRLYQEDPPPKEPEEEKSKAKIVPSRWHMVCCTLEDWQNLAEFFKESEVKCEKALYRTIVEDFLPEIPNIVAERVSSILYWQIQS</sequence>
<dbReference type="CTD" id="20246124"/>
<proteinExistence type="predicted"/>
<comment type="subcellular location">
    <subcellularLocation>
        <location evidence="1">Nucleus</location>
    </subcellularLocation>
</comment>
<dbReference type="GO" id="GO:0090537">
    <property type="term" value="C:CERF complex"/>
    <property type="evidence" value="ECO:0007669"/>
    <property type="project" value="InterPro"/>
</dbReference>
<evidence type="ECO:0000256" key="2">
    <source>
        <dbReference type="ARBA" id="ARBA00023242"/>
    </source>
</evidence>
<evidence type="ECO:0000259" key="3">
    <source>
        <dbReference type="Pfam" id="PF15612"/>
    </source>
</evidence>
<dbReference type="RefSeq" id="XP_009051805.1">
    <property type="nucleotide sequence ID" value="XM_009053557.1"/>
</dbReference>
<dbReference type="GO" id="GO:0006338">
    <property type="term" value="P:chromatin remodeling"/>
    <property type="evidence" value="ECO:0007669"/>
    <property type="project" value="InterPro"/>
</dbReference>
<dbReference type="STRING" id="225164.V4AWQ7"/>
<dbReference type="OrthoDB" id="303107at2759"/>
<keyword evidence="5" id="KW-1185">Reference proteome</keyword>
<dbReference type="InterPro" id="IPR028942">
    <property type="entry name" value="WHIM1_dom"/>
</dbReference>
<accession>V4AWQ7</accession>
<dbReference type="HOGENOM" id="CLU_029092_0_0_1"/>
<dbReference type="EMBL" id="KB201304">
    <property type="protein sequence ID" value="ESO97966.1"/>
    <property type="molecule type" value="Genomic_DNA"/>
</dbReference>
<evidence type="ECO:0000313" key="4">
    <source>
        <dbReference type="EMBL" id="ESO97966.1"/>
    </source>
</evidence>